<organism evidence="1">
    <name type="scientific">Staphylococcus epidermidis</name>
    <dbReference type="NCBI Taxonomy" id="1282"/>
    <lineage>
        <taxon>Bacteria</taxon>
        <taxon>Bacillati</taxon>
        <taxon>Bacillota</taxon>
        <taxon>Bacilli</taxon>
        <taxon>Bacillales</taxon>
        <taxon>Staphylococcaceae</taxon>
        <taxon>Staphylococcus</taxon>
    </lineage>
</organism>
<name>A0A2S1XWC6_STAEP</name>
<geneLocation type="plasmid" evidence="1">
    <name>pLF23/2</name>
</geneLocation>
<reference evidence="1" key="1">
    <citation type="submission" date="2018-03" db="EMBL/GenBank/DDBJ databases">
        <title>Variability of resistance plasmids in coagulase-negative staphylococci and their interspecies horizontal transfer.</title>
        <authorList>
            <person name="Fisarova L."/>
            <person name="Doskar J."/>
            <person name="Pantucek R."/>
        </authorList>
    </citation>
    <scope>NUCLEOTIDE SEQUENCE</scope>
    <source>
        <strain evidence="1">23S</strain>
        <plasmid evidence="1">pLF23/2</plasmid>
    </source>
</reference>
<dbReference type="RefSeq" id="WP_172692291.1">
    <property type="nucleotide sequence ID" value="NZ_MH090918.1"/>
</dbReference>
<gene>
    <name evidence="1" type="ORF">pLF23/2_1</name>
</gene>
<sequence>MKFDFEEFNKGKLYMVKEAREKYAWDNKERKETDEYEGVQLKLEVKQDTYKYPTKDGEVEGLNLNEEVTVIVKDGNIDDYKSLVTEGFSAPIPVEIIDWSDVDYFERKGANSTLRVFGDVKEANQSTTTSTTTSSF</sequence>
<dbReference type="AlphaFoldDB" id="A0A2S1XWC6"/>
<accession>A0A2S1XWC6</accession>
<protein>
    <submittedName>
        <fullName evidence="1">Uncharacterized protein</fullName>
    </submittedName>
</protein>
<proteinExistence type="predicted"/>
<keyword evidence="1" id="KW-0614">Plasmid</keyword>
<evidence type="ECO:0000313" key="1">
    <source>
        <dbReference type="EMBL" id="AWJ95987.1"/>
    </source>
</evidence>
<dbReference type="EMBL" id="MH090918">
    <property type="protein sequence ID" value="AWJ95987.1"/>
    <property type="molecule type" value="Genomic_DNA"/>
</dbReference>